<proteinExistence type="predicted"/>
<comment type="caution">
    <text evidence="2">The sequence shown here is derived from an EMBL/GenBank/DDBJ whole genome shotgun (WGS) entry which is preliminary data.</text>
</comment>
<accession>A0A512JI23</accession>
<dbReference type="EMBL" id="BJZV01000006">
    <property type="protein sequence ID" value="GEP09608.1"/>
    <property type="molecule type" value="Genomic_DNA"/>
</dbReference>
<feature type="transmembrane region" description="Helical" evidence="1">
    <location>
        <begin position="36"/>
        <end position="57"/>
    </location>
</feature>
<evidence type="ECO:0000313" key="3">
    <source>
        <dbReference type="Proteomes" id="UP000321750"/>
    </source>
</evidence>
<reference evidence="2 3" key="1">
    <citation type="submission" date="2019-07" db="EMBL/GenBank/DDBJ databases">
        <title>Whole genome shotgun sequence of Methylobacterium gnaphalii NBRC 107716.</title>
        <authorList>
            <person name="Hosoyama A."/>
            <person name="Uohara A."/>
            <person name="Ohji S."/>
            <person name="Ichikawa N."/>
        </authorList>
    </citation>
    <scope>NUCLEOTIDE SEQUENCE [LARGE SCALE GENOMIC DNA]</scope>
    <source>
        <strain evidence="2 3">NBRC 107716</strain>
    </source>
</reference>
<keyword evidence="1" id="KW-0472">Membrane</keyword>
<protein>
    <submittedName>
        <fullName evidence="2">Uncharacterized protein</fullName>
    </submittedName>
</protein>
<sequence length="93" mass="10002">MFMLAFTEFAAMSKWVPAVASIGLICIMVLPTPGVLGITIGTCCLLAIIISASLILFERVLDTVAKPVADAFRRVVKGKKRSVHAASLVTRKR</sequence>
<feature type="transmembrane region" description="Helical" evidence="1">
    <location>
        <begin position="12"/>
        <end position="30"/>
    </location>
</feature>
<evidence type="ECO:0000313" key="2">
    <source>
        <dbReference type="EMBL" id="GEP09608.1"/>
    </source>
</evidence>
<keyword evidence="1" id="KW-1133">Transmembrane helix</keyword>
<name>A0A512JI23_9HYPH</name>
<keyword evidence="3" id="KW-1185">Reference proteome</keyword>
<dbReference type="AlphaFoldDB" id="A0A512JI23"/>
<evidence type="ECO:0000256" key="1">
    <source>
        <dbReference type="SAM" id="Phobius"/>
    </source>
</evidence>
<organism evidence="2 3">
    <name type="scientific">Methylobacterium gnaphalii</name>
    <dbReference type="NCBI Taxonomy" id="1010610"/>
    <lineage>
        <taxon>Bacteria</taxon>
        <taxon>Pseudomonadati</taxon>
        <taxon>Pseudomonadota</taxon>
        <taxon>Alphaproteobacteria</taxon>
        <taxon>Hyphomicrobiales</taxon>
        <taxon>Methylobacteriaceae</taxon>
        <taxon>Methylobacterium</taxon>
    </lineage>
</organism>
<keyword evidence="1" id="KW-0812">Transmembrane</keyword>
<dbReference type="Proteomes" id="UP000321750">
    <property type="component" value="Unassembled WGS sequence"/>
</dbReference>
<gene>
    <name evidence="2" type="ORF">MGN01_14530</name>
</gene>